<dbReference type="Proteomes" id="UP000278475">
    <property type="component" value="Unassembled WGS sequence"/>
</dbReference>
<sequence length="216" mass="25155">MELVEIAFARSRLYSLLAKCFKYPSGSPWDYMSRPDEEDFKRVEKLGALLGLPNLAKNFRRLVEMMDLMPSAKEKLEYSRLFAAARFGEGPCPLNEEAYVERKEGVKSVGNAYREFGLEFSEDFKDSPDHIAAELEFMHILAYYEAVSRRANIKEDVHRYVEAQDRFLKNHLAKWVSKFRKLVEENSRSFFYQLAAKMVDEFVSRDSIFISSILGE</sequence>
<dbReference type="PANTHER" id="PTHR34227">
    <property type="entry name" value="CHAPERONE PROTEIN YCDY"/>
    <property type="match status" value="1"/>
</dbReference>
<name>A0A497ER32_9CREN</name>
<dbReference type="AlphaFoldDB" id="A0A497ER32"/>
<reference evidence="2 3" key="1">
    <citation type="submission" date="2018-06" db="EMBL/GenBank/DDBJ databases">
        <title>Extensive metabolic versatility and redundancy in microbially diverse, dynamic hydrothermal sediments.</title>
        <authorList>
            <person name="Dombrowski N."/>
            <person name="Teske A."/>
            <person name="Baker B.J."/>
        </authorList>
    </citation>
    <scope>NUCLEOTIDE SEQUENCE [LARGE SCALE GENOMIC DNA]</scope>
    <source>
        <strain evidence="2">B66_G16</strain>
    </source>
</reference>
<organism evidence="2 3">
    <name type="scientific">Thermoproteota archaeon</name>
    <dbReference type="NCBI Taxonomy" id="2056631"/>
    <lineage>
        <taxon>Archaea</taxon>
        <taxon>Thermoproteota</taxon>
    </lineage>
</organism>
<dbReference type="InterPro" id="IPR050289">
    <property type="entry name" value="TorD/DmsD_chaperones"/>
</dbReference>
<dbReference type="Pfam" id="PF02613">
    <property type="entry name" value="Nitrate_red_del"/>
    <property type="match status" value="1"/>
</dbReference>
<protein>
    <recommendedName>
        <fullName evidence="4">Dehydrogenase</fullName>
    </recommendedName>
</protein>
<evidence type="ECO:0000313" key="3">
    <source>
        <dbReference type="Proteomes" id="UP000278475"/>
    </source>
</evidence>
<keyword evidence="1" id="KW-0143">Chaperone</keyword>
<dbReference type="EMBL" id="QMQV01000032">
    <property type="protein sequence ID" value="RLE49512.1"/>
    <property type="molecule type" value="Genomic_DNA"/>
</dbReference>
<proteinExistence type="predicted"/>
<dbReference type="PANTHER" id="PTHR34227:SF1">
    <property type="entry name" value="DIMETHYL SULFOXIDE REDUCTASE CHAPERONE-RELATED"/>
    <property type="match status" value="1"/>
</dbReference>
<dbReference type="SUPFAM" id="SSF89155">
    <property type="entry name" value="TorD-like"/>
    <property type="match status" value="1"/>
</dbReference>
<dbReference type="InterPro" id="IPR036411">
    <property type="entry name" value="TorD-like_sf"/>
</dbReference>
<evidence type="ECO:0000313" key="2">
    <source>
        <dbReference type="EMBL" id="RLE49512.1"/>
    </source>
</evidence>
<gene>
    <name evidence="2" type="ORF">DRJ31_04680</name>
</gene>
<evidence type="ECO:0000256" key="1">
    <source>
        <dbReference type="ARBA" id="ARBA00023186"/>
    </source>
</evidence>
<evidence type="ECO:0008006" key="4">
    <source>
        <dbReference type="Google" id="ProtNLM"/>
    </source>
</evidence>
<accession>A0A497ER32</accession>
<comment type="caution">
    <text evidence="2">The sequence shown here is derived from an EMBL/GenBank/DDBJ whole genome shotgun (WGS) entry which is preliminary data.</text>
</comment>
<dbReference type="InterPro" id="IPR020945">
    <property type="entry name" value="DMSO/NO3_reduct_chaperone"/>
</dbReference>
<dbReference type="Gene3D" id="1.10.3480.10">
    <property type="entry name" value="TorD-like"/>
    <property type="match status" value="1"/>
</dbReference>